<dbReference type="AlphaFoldDB" id="A0A397I9X1"/>
<sequence>MPPSLNQHAKHIQQRNQNDHDSNSNNNIIITITINGGTASQSYYYTSPKQQIVAISYDDDDNNNKLDNKHEEKKEKKLCSNEKALKMGRIGLINYKLVLKRLCSFNKKLQRLDFDIEIHIHKHHDEKKLLGAFNRALKLLNELLENK</sequence>
<evidence type="ECO:0000313" key="3">
    <source>
        <dbReference type="Proteomes" id="UP000266861"/>
    </source>
</evidence>
<protein>
    <submittedName>
        <fullName evidence="2">Uncharacterized protein</fullName>
    </submittedName>
</protein>
<feature type="region of interest" description="Disordered" evidence="1">
    <location>
        <begin position="1"/>
        <end position="25"/>
    </location>
</feature>
<proteinExistence type="predicted"/>
<keyword evidence="3" id="KW-1185">Reference proteome</keyword>
<dbReference type="Proteomes" id="UP000266861">
    <property type="component" value="Unassembled WGS sequence"/>
</dbReference>
<organism evidence="2 3">
    <name type="scientific">Diversispora epigaea</name>
    <dbReference type="NCBI Taxonomy" id="1348612"/>
    <lineage>
        <taxon>Eukaryota</taxon>
        <taxon>Fungi</taxon>
        <taxon>Fungi incertae sedis</taxon>
        <taxon>Mucoromycota</taxon>
        <taxon>Glomeromycotina</taxon>
        <taxon>Glomeromycetes</taxon>
        <taxon>Diversisporales</taxon>
        <taxon>Diversisporaceae</taxon>
        <taxon>Diversispora</taxon>
    </lineage>
</organism>
<name>A0A397I9X1_9GLOM</name>
<evidence type="ECO:0000313" key="2">
    <source>
        <dbReference type="EMBL" id="RHZ69610.1"/>
    </source>
</evidence>
<gene>
    <name evidence="2" type="ORF">Glove_281g54</name>
</gene>
<dbReference type="EMBL" id="PQFF01000258">
    <property type="protein sequence ID" value="RHZ69610.1"/>
    <property type="molecule type" value="Genomic_DNA"/>
</dbReference>
<reference evidence="2 3" key="1">
    <citation type="submission" date="2018-08" db="EMBL/GenBank/DDBJ databases">
        <title>Genome and evolution of the arbuscular mycorrhizal fungus Diversispora epigaea (formerly Glomus versiforme) and its bacterial endosymbionts.</title>
        <authorList>
            <person name="Sun X."/>
            <person name="Fei Z."/>
            <person name="Harrison M."/>
        </authorList>
    </citation>
    <scope>NUCLEOTIDE SEQUENCE [LARGE SCALE GENOMIC DNA]</scope>
    <source>
        <strain evidence="2 3">IT104</strain>
    </source>
</reference>
<evidence type="ECO:0000256" key="1">
    <source>
        <dbReference type="SAM" id="MobiDB-lite"/>
    </source>
</evidence>
<accession>A0A397I9X1</accession>
<comment type="caution">
    <text evidence="2">The sequence shown here is derived from an EMBL/GenBank/DDBJ whole genome shotgun (WGS) entry which is preliminary data.</text>
</comment>